<keyword evidence="2" id="KW-1185">Reference proteome</keyword>
<gene>
    <name evidence="1" type="ORF">MAF45_04175</name>
</gene>
<evidence type="ECO:0000313" key="1">
    <source>
        <dbReference type="EMBL" id="MCG5030642.1"/>
    </source>
</evidence>
<dbReference type="EMBL" id="JAKNCT010000004">
    <property type="protein sequence ID" value="MCG5030642.1"/>
    <property type="molecule type" value="Genomic_DNA"/>
</dbReference>
<evidence type="ECO:0000313" key="2">
    <source>
        <dbReference type="Proteomes" id="UP001297600"/>
    </source>
</evidence>
<reference evidence="1 2" key="1">
    <citation type="submission" date="2022-02" db="EMBL/GenBank/DDBJ databases">
        <title>Mesosutterella porci, a novel member of the family Sutterellaceae from pig feces.</title>
        <authorList>
            <person name="Wylensek D."/>
            <person name="Clavel T."/>
        </authorList>
    </citation>
    <scope>NUCLEOTIDE SEQUENCE [LARGE SCALE GENOMIC DNA]</scope>
    <source>
        <strain evidence="2">oilRF-744-wt-GAM-9</strain>
    </source>
</reference>
<accession>A0ABS9MPV0</accession>
<protein>
    <submittedName>
        <fullName evidence="1">Uncharacterized protein</fullName>
    </submittedName>
</protein>
<dbReference type="RefSeq" id="WP_237978296.1">
    <property type="nucleotide sequence ID" value="NZ_JAKNCT010000004.1"/>
</dbReference>
<name>A0ABS9MPV0_9BURK</name>
<dbReference type="Proteomes" id="UP001297600">
    <property type="component" value="Unassembled WGS sequence"/>
</dbReference>
<comment type="caution">
    <text evidence="1">The sequence shown here is derived from an EMBL/GenBank/DDBJ whole genome shotgun (WGS) entry which is preliminary data.</text>
</comment>
<organism evidence="1 2">
    <name type="scientific">Mesosutterella porci</name>
    <dbReference type="NCBI Taxonomy" id="2915351"/>
    <lineage>
        <taxon>Bacteria</taxon>
        <taxon>Pseudomonadati</taxon>
        <taxon>Pseudomonadota</taxon>
        <taxon>Betaproteobacteria</taxon>
        <taxon>Burkholderiales</taxon>
        <taxon>Sutterellaceae</taxon>
        <taxon>Mesosutterella</taxon>
    </lineage>
</organism>
<sequence>MSGETITVALADALLALREFQRLGLKAEVREVRAAIHEAALETDERTGRILQHLPQAPVPFKAERIVIDLIRILADASRDTGLEFFVKDRKLAVFSGLFVRSGRVTFDYFGQSYYPGLAVYGTRLSDWLDGADEDLESIREGPRGAALCISDDAARLRIFSRENAHGFDGFSGEGRVPVRLYFRTGSALRFRALGERPLSYREGAYEVGLSAEDLMECMAAGFEKSVLAAGCAFMRFPDPVDEVTAGCGKVFLNAVHGYSGLAVSTHSEKSLSSLHPLLSLPIDLCPVLFEHFASFTFPNEEEFVRLIFSYGR</sequence>
<proteinExistence type="predicted"/>